<evidence type="ECO:0000256" key="1">
    <source>
        <dbReference type="ARBA" id="ARBA00004651"/>
    </source>
</evidence>
<evidence type="ECO:0000313" key="10">
    <source>
        <dbReference type="EMBL" id="MFC1849843.1"/>
    </source>
</evidence>
<feature type="transmembrane region" description="Helical" evidence="8">
    <location>
        <begin position="181"/>
        <end position="204"/>
    </location>
</feature>
<evidence type="ECO:0000256" key="7">
    <source>
        <dbReference type="ARBA" id="ARBA00023136"/>
    </source>
</evidence>
<dbReference type="EMBL" id="JBHPBY010000062">
    <property type="protein sequence ID" value="MFC1849843.1"/>
    <property type="molecule type" value="Genomic_DNA"/>
</dbReference>
<evidence type="ECO:0000259" key="9">
    <source>
        <dbReference type="PROSITE" id="PS51012"/>
    </source>
</evidence>
<protein>
    <submittedName>
        <fullName evidence="10">ABC transporter permease</fullName>
    </submittedName>
</protein>
<keyword evidence="4" id="KW-1003">Cell membrane</keyword>
<dbReference type="Gene3D" id="3.40.1710.10">
    <property type="entry name" value="abc type-2 transporter like domain"/>
    <property type="match status" value="1"/>
</dbReference>
<evidence type="ECO:0000256" key="6">
    <source>
        <dbReference type="ARBA" id="ARBA00022989"/>
    </source>
</evidence>
<keyword evidence="3" id="KW-0813">Transport</keyword>
<sequence>MYRLFRLIQKEFLQLRRDPRMFAIMLIAPVIQLIIIGYAATTDVNDLELGVCDLDRTEQSRTLITAFTSSDYFILTTFVDTPAELDYPIARGDVALGLVIPKNFGRDLLLTRSPQVQVLVDGSDATSGTIALGYSKAVIRLFSRPFMQQMRNNLRIRNISLPAVQVENRAWFNPELKSRVYMVPAGVGLVLLLIMIMLTAMALVKEREIGTMEQLIVTPIRGWELLLGKIIPFILVGIVAETVVVVVAIFVFHIPLHGHISTLYFLSFGFFFTTLGLGILISTLCKTQQQAMLITAFFIMLPFVYLSGFVFPIENMPELIQLITYLIPLRYFLVIARGVFLKGSGWFELWDEFAIMVLLGIIIFIAALLRFKKKLD</sequence>
<feature type="domain" description="ABC transmembrane type-2" evidence="9">
    <location>
        <begin position="136"/>
        <end position="374"/>
    </location>
</feature>
<comment type="subcellular location">
    <subcellularLocation>
        <location evidence="1">Cell membrane</location>
        <topology evidence="1">Multi-pass membrane protein</topology>
    </subcellularLocation>
</comment>
<dbReference type="PANTHER" id="PTHR30294:SF29">
    <property type="entry name" value="MULTIDRUG ABC TRANSPORTER PERMEASE YBHS-RELATED"/>
    <property type="match status" value="1"/>
</dbReference>
<reference evidence="10 11" key="1">
    <citation type="submission" date="2024-09" db="EMBL/GenBank/DDBJ databases">
        <title>Laminarin stimulates single cell rates of sulfate reduction while oxygen inhibits transcriptomic activity in coastal marine sediment.</title>
        <authorList>
            <person name="Lindsay M."/>
            <person name="Orcutt B."/>
            <person name="Emerson D."/>
            <person name="Stepanauskas R."/>
            <person name="D'Angelo T."/>
        </authorList>
    </citation>
    <scope>NUCLEOTIDE SEQUENCE [LARGE SCALE GENOMIC DNA]</scope>
    <source>
        <strain evidence="10">SAG AM-311-K15</strain>
    </source>
</reference>
<evidence type="ECO:0000256" key="8">
    <source>
        <dbReference type="SAM" id="Phobius"/>
    </source>
</evidence>
<dbReference type="InterPro" id="IPR047817">
    <property type="entry name" value="ABC2_TM_bact-type"/>
</dbReference>
<gene>
    <name evidence="10" type="ORF">ACFL27_06505</name>
</gene>
<keyword evidence="7 8" id="KW-0472">Membrane</keyword>
<feature type="transmembrane region" description="Helical" evidence="8">
    <location>
        <begin position="353"/>
        <end position="371"/>
    </location>
</feature>
<evidence type="ECO:0000313" key="11">
    <source>
        <dbReference type="Proteomes" id="UP001594351"/>
    </source>
</evidence>
<keyword evidence="6 8" id="KW-1133">Transmembrane helix</keyword>
<keyword evidence="11" id="KW-1185">Reference proteome</keyword>
<dbReference type="Proteomes" id="UP001594351">
    <property type="component" value="Unassembled WGS sequence"/>
</dbReference>
<comment type="similarity">
    <text evidence="2">Belongs to the ABC-2 integral membrane protein family.</text>
</comment>
<proteinExistence type="inferred from homology"/>
<feature type="transmembrane region" description="Helical" evidence="8">
    <location>
        <begin position="264"/>
        <end position="284"/>
    </location>
</feature>
<name>A0ABV6YUH9_UNCC1</name>
<dbReference type="PROSITE" id="PS51012">
    <property type="entry name" value="ABC_TM2"/>
    <property type="match status" value="1"/>
</dbReference>
<evidence type="ECO:0000256" key="4">
    <source>
        <dbReference type="ARBA" id="ARBA00022475"/>
    </source>
</evidence>
<evidence type="ECO:0000256" key="5">
    <source>
        <dbReference type="ARBA" id="ARBA00022692"/>
    </source>
</evidence>
<accession>A0ABV6YUH9</accession>
<evidence type="ECO:0000256" key="3">
    <source>
        <dbReference type="ARBA" id="ARBA00022448"/>
    </source>
</evidence>
<dbReference type="InterPro" id="IPR051449">
    <property type="entry name" value="ABC-2_transporter_component"/>
</dbReference>
<dbReference type="PANTHER" id="PTHR30294">
    <property type="entry name" value="MEMBRANE COMPONENT OF ABC TRANSPORTER YHHJ-RELATED"/>
    <property type="match status" value="1"/>
</dbReference>
<feature type="transmembrane region" description="Helical" evidence="8">
    <location>
        <begin position="21"/>
        <end position="40"/>
    </location>
</feature>
<feature type="transmembrane region" description="Helical" evidence="8">
    <location>
        <begin position="291"/>
        <end position="313"/>
    </location>
</feature>
<evidence type="ECO:0000256" key="2">
    <source>
        <dbReference type="ARBA" id="ARBA00007783"/>
    </source>
</evidence>
<feature type="transmembrane region" description="Helical" evidence="8">
    <location>
        <begin position="225"/>
        <end position="252"/>
    </location>
</feature>
<dbReference type="Pfam" id="PF12698">
    <property type="entry name" value="ABC2_membrane_3"/>
    <property type="match status" value="1"/>
</dbReference>
<comment type="caution">
    <text evidence="10">The sequence shown here is derived from an EMBL/GenBank/DDBJ whole genome shotgun (WGS) entry which is preliminary data.</text>
</comment>
<feature type="transmembrane region" description="Helical" evidence="8">
    <location>
        <begin position="319"/>
        <end position="341"/>
    </location>
</feature>
<dbReference type="InterPro" id="IPR013525">
    <property type="entry name" value="ABC2_TM"/>
</dbReference>
<organism evidence="10 11">
    <name type="scientific">candidate division CSSED10-310 bacterium</name>
    <dbReference type="NCBI Taxonomy" id="2855610"/>
    <lineage>
        <taxon>Bacteria</taxon>
        <taxon>Bacteria division CSSED10-310</taxon>
    </lineage>
</organism>
<keyword evidence="5 8" id="KW-0812">Transmembrane</keyword>